<dbReference type="SUPFAM" id="SSF53067">
    <property type="entry name" value="Actin-like ATPase domain"/>
    <property type="match status" value="1"/>
</dbReference>
<evidence type="ECO:0000313" key="1">
    <source>
        <dbReference type="EMBL" id="RUO74750.1"/>
    </source>
</evidence>
<reference evidence="2" key="1">
    <citation type="journal article" date="2018" name="Front. Microbiol.">
        <title>Genome-Based Analysis Reveals the Taxonomy and Diversity of the Family Idiomarinaceae.</title>
        <authorList>
            <person name="Liu Y."/>
            <person name="Lai Q."/>
            <person name="Shao Z."/>
        </authorList>
    </citation>
    <scope>NUCLEOTIDE SEQUENCE [LARGE SCALE GENOMIC DNA]</scope>
    <source>
        <strain evidence="2">c121</strain>
    </source>
</reference>
<evidence type="ECO:0008006" key="3">
    <source>
        <dbReference type="Google" id="ProtNLM"/>
    </source>
</evidence>
<sequence length="311" mass="34810">MLNLLRARNKSKLIVTFALRGAKVHMVVIEPLPDAQPQLIVSDEVSVSGDDVAGAIRQLAHTYAKYCRHHPQLSLVLGNSFYQSVSLERPPLNDEELRSSLRYSLRDLVVFEPEDCLTDYYEFPVQLPGQNRINAVAASKSFLMPILQVLHDISDNMRAIVVEEQAVACLFSAIKEPTVVVYQQPQQAALLQVYHEGSLYVNRAVRALERISELSLEEVRMGGLQPLSVEVQRSADYFERQLRQRPVKEVQLAVALPKKSEIIQALHDDLGLQAEWAAYPDWARELGSGDYSDFAALGGALMTLKLGEEEA</sequence>
<proteinExistence type="predicted"/>
<dbReference type="EMBL" id="PIQE01000001">
    <property type="protein sequence ID" value="RUO74750.1"/>
    <property type="molecule type" value="Genomic_DNA"/>
</dbReference>
<evidence type="ECO:0000313" key="2">
    <source>
        <dbReference type="Proteomes" id="UP000287022"/>
    </source>
</evidence>
<accession>A0A432ZA23</accession>
<dbReference type="STRING" id="1122124.GCA_000423165_00344"/>
<keyword evidence="2" id="KW-1185">Reference proteome</keyword>
<protein>
    <recommendedName>
        <fullName evidence="3">Type II secretory pathway component</fullName>
    </recommendedName>
</protein>
<name>A0A432ZA23_9GAMM</name>
<dbReference type="InterPro" id="IPR043129">
    <property type="entry name" value="ATPase_NBD"/>
</dbReference>
<dbReference type="AlphaFoldDB" id="A0A432ZA23"/>
<comment type="caution">
    <text evidence="1">The sequence shown here is derived from an EMBL/GenBank/DDBJ whole genome shotgun (WGS) entry which is preliminary data.</text>
</comment>
<organism evidence="1 2">
    <name type="scientific">Pseudidiomarina sediminum</name>
    <dbReference type="NCBI Taxonomy" id="431675"/>
    <lineage>
        <taxon>Bacteria</taxon>
        <taxon>Pseudomonadati</taxon>
        <taxon>Pseudomonadota</taxon>
        <taxon>Gammaproteobacteria</taxon>
        <taxon>Alteromonadales</taxon>
        <taxon>Idiomarinaceae</taxon>
        <taxon>Pseudidiomarina</taxon>
    </lineage>
</organism>
<gene>
    <name evidence="1" type="ORF">CWI80_05280</name>
</gene>
<dbReference type="Proteomes" id="UP000287022">
    <property type="component" value="Unassembled WGS sequence"/>
</dbReference>
<dbReference type="RefSeq" id="WP_026861411.1">
    <property type="nucleotide sequence ID" value="NZ_PIQE01000001.1"/>
</dbReference>